<evidence type="ECO:0000256" key="1">
    <source>
        <dbReference type="ARBA" id="ARBA00004167"/>
    </source>
</evidence>
<evidence type="ECO:0000256" key="21">
    <source>
        <dbReference type="SAM" id="Phobius"/>
    </source>
</evidence>
<dbReference type="Gene3D" id="1.10.510.10">
    <property type="entry name" value="Transferase(Phosphotransferase) domain 1"/>
    <property type="match status" value="1"/>
</dbReference>
<dbReference type="Pfam" id="PF12799">
    <property type="entry name" value="LRR_4"/>
    <property type="match status" value="1"/>
</dbReference>
<comment type="catalytic activity">
    <reaction evidence="18">
        <text>L-threonyl-[protein] + ATP = O-phospho-L-threonyl-[protein] + ADP + H(+)</text>
        <dbReference type="Rhea" id="RHEA:46608"/>
        <dbReference type="Rhea" id="RHEA-COMP:11060"/>
        <dbReference type="Rhea" id="RHEA-COMP:11605"/>
        <dbReference type="ChEBI" id="CHEBI:15378"/>
        <dbReference type="ChEBI" id="CHEBI:30013"/>
        <dbReference type="ChEBI" id="CHEBI:30616"/>
        <dbReference type="ChEBI" id="CHEBI:61977"/>
        <dbReference type="ChEBI" id="CHEBI:456216"/>
        <dbReference type="EC" id="2.7.11.1"/>
    </reaction>
</comment>
<evidence type="ECO:0000256" key="10">
    <source>
        <dbReference type="ARBA" id="ARBA00022741"/>
    </source>
</evidence>
<dbReference type="InterPro" id="IPR032675">
    <property type="entry name" value="LRR_dom_sf"/>
</dbReference>
<keyword evidence="13 21" id="KW-1133">Transmembrane helix</keyword>
<dbReference type="PANTHER" id="PTHR47986:SF10">
    <property type="entry name" value="RECEPTOR-LIKE KINASE TMK4"/>
    <property type="match status" value="1"/>
</dbReference>
<feature type="transmembrane region" description="Helical" evidence="21">
    <location>
        <begin position="471"/>
        <end position="493"/>
    </location>
</feature>
<evidence type="ECO:0000256" key="13">
    <source>
        <dbReference type="ARBA" id="ARBA00022989"/>
    </source>
</evidence>
<dbReference type="SUPFAM" id="SSF52058">
    <property type="entry name" value="L domain-like"/>
    <property type="match status" value="2"/>
</dbReference>
<comment type="subcellular location">
    <subcellularLocation>
        <location evidence="1">Membrane</location>
        <topology evidence="1">Single-pass membrane protein</topology>
    </subcellularLocation>
</comment>
<dbReference type="EMBL" id="JADGMS010000005">
    <property type="protein sequence ID" value="KAF9681689.1"/>
    <property type="molecule type" value="Genomic_DNA"/>
</dbReference>
<evidence type="ECO:0000256" key="11">
    <source>
        <dbReference type="ARBA" id="ARBA00022777"/>
    </source>
</evidence>
<keyword evidence="4" id="KW-0723">Serine/threonine-protein kinase</keyword>
<keyword evidence="11" id="KW-0418">Kinase</keyword>
<comment type="similarity">
    <text evidence="2">Belongs to the protein kinase superfamily. Ser/Thr protein kinase family.</text>
</comment>
<dbReference type="FunFam" id="3.80.10.10:FF:000129">
    <property type="entry name" value="Leucine-rich repeat receptor-like kinase"/>
    <property type="match status" value="1"/>
</dbReference>
<evidence type="ECO:0000256" key="16">
    <source>
        <dbReference type="ARBA" id="ARBA00023170"/>
    </source>
</evidence>
<dbReference type="PROSITE" id="PS50011">
    <property type="entry name" value="PROTEIN_KINASE_DOM"/>
    <property type="match status" value="1"/>
</dbReference>
<dbReference type="PANTHER" id="PTHR47986">
    <property type="entry name" value="OSJNBA0070M12.3 PROTEIN"/>
    <property type="match status" value="1"/>
</dbReference>
<evidence type="ECO:0000256" key="3">
    <source>
        <dbReference type="ARBA" id="ARBA00012513"/>
    </source>
</evidence>
<comment type="caution">
    <text evidence="24">The sequence shown here is derived from an EMBL/GenBank/DDBJ whole genome shotgun (WGS) entry which is preliminary data.</text>
</comment>
<dbReference type="SMART" id="SM00369">
    <property type="entry name" value="LRR_TYP"/>
    <property type="match status" value="3"/>
</dbReference>
<comment type="catalytic activity">
    <reaction evidence="19">
        <text>L-seryl-[protein] + ATP = O-phospho-L-seryl-[protein] + ADP + H(+)</text>
        <dbReference type="Rhea" id="RHEA:17989"/>
        <dbReference type="Rhea" id="RHEA-COMP:9863"/>
        <dbReference type="Rhea" id="RHEA-COMP:11604"/>
        <dbReference type="ChEBI" id="CHEBI:15378"/>
        <dbReference type="ChEBI" id="CHEBI:29999"/>
        <dbReference type="ChEBI" id="CHEBI:30616"/>
        <dbReference type="ChEBI" id="CHEBI:83421"/>
        <dbReference type="ChEBI" id="CHEBI:456216"/>
        <dbReference type="EC" id="2.7.11.1"/>
    </reaction>
</comment>
<evidence type="ECO:0000256" key="19">
    <source>
        <dbReference type="ARBA" id="ARBA00048679"/>
    </source>
</evidence>
<keyword evidence="6" id="KW-0808">Transferase</keyword>
<dbReference type="OrthoDB" id="978612at2759"/>
<dbReference type="FunFam" id="3.80.10.10:FF:000190">
    <property type="entry name" value="Receptor-like kinase TMK4"/>
    <property type="match status" value="1"/>
</dbReference>
<keyword evidence="12" id="KW-0067">ATP-binding</keyword>
<dbReference type="InterPro" id="IPR025875">
    <property type="entry name" value="Leu-rich_rpt_4"/>
</dbReference>
<dbReference type="Pfam" id="PF08263">
    <property type="entry name" value="LRRNT_2"/>
    <property type="match status" value="2"/>
</dbReference>
<evidence type="ECO:0000256" key="5">
    <source>
        <dbReference type="ARBA" id="ARBA00022614"/>
    </source>
</evidence>
<dbReference type="InterPro" id="IPR013210">
    <property type="entry name" value="LRR_N_plant-typ"/>
</dbReference>
<evidence type="ECO:0000256" key="7">
    <source>
        <dbReference type="ARBA" id="ARBA00022692"/>
    </source>
</evidence>
<protein>
    <recommendedName>
        <fullName evidence="3">non-specific serine/threonine protein kinase</fullName>
        <ecNumber evidence="3">2.7.11.1</ecNumber>
    </recommendedName>
</protein>
<keyword evidence="5" id="KW-0433">Leucine-rich repeat</keyword>
<sequence length="911" mass="98858">MGHGHPALLLSLSLLLLSSATADDGSAILKLANSITPLPSDWSTKSPTGFCSWRGIKCDSSNTRVTSISLSKLSLSGTLPPEISTLSELQSLTFQDNQLSGAIPSLANLTNLQTILLNSNNFTSMSPGFLQGLTSLQTLSVGDNVNLSPWQLTADLAQCASLTTLTANECNLFGSIPDVFESLPSLQNLRLSYNNFTGALPPSFANSGIQNLWLNNQQNGLTGNIEVIGSMTQLSQVWLHKNEFTGPIPDLTECKSIFDLQLRDNQLSGIVPASLVSLPKLVNVSLSNNKFQGPVPQFPPSVTKVDNNVGNNKYCAPPGVSCDAQVMAMLEIAAGFGYPSILSDGWDDNNACGWAFVTCDADKKNVVAVNLAKQHFPGRISSSFAKLTSLKNLYLNDNNLTGSIPDSLAKLPELVTFDVSNNNLSGKIPNFPASVKFITKPGNPFLGTEVETGGGTTASSDVGPTKVSGGMIAGIIVAAVIFIAVLSFVLYKYKKRPRKYEKKVERDSGKAFFNKGITGGGGYNEVPIKLNSQSSVDDNGKNIFEDANVSLPIEVIRQATDNFHEINITGRGGFGVVYKGELHDGTEIAVKRMESTVMGTKGMDEFQAEIAVLTKVRHRHLVALLGFCINGNERLLVYEYMPQGTLGQHLFECHDYGYTPLTWKQRLTIALDVARGVEYLHSLAQQSFIHRDLKPSNILLGDDMRAKVADFGLVKNAPDGKYSLETRLAGTFGYLAPEYAATGRVTTKVDVYAFGVVLMEIITGRKTLDDTMPDDLVPWFRRILMNKENIPKAIDESLNPDEDTLATIYTVSELAGHCTAREPHQRPDMGHAVNVLAPLVEQWRPASHQDQSFDVDHDTSLSETLRRWQAEEGTSMISDDASFSQTQSSVPSMPSRFANTFTSTDSGDKMA</sequence>
<dbReference type="EC" id="2.7.11.1" evidence="3"/>
<dbReference type="GO" id="GO:0004674">
    <property type="term" value="F:protein serine/threonine kinase activity"/>
    <property type="evidence" value="ECO:0007669"/>
    <property type="project" value="UniProtKB-KW"/>
</dbReference>
<dbReference type="Proteomes" id="UP000657918">
    <property type="component" value="Unassembled WGS sequence"/>
</dbReference>
<evidence type="ECO:0000256" key="22">
    <source>
        <dbReference type="SAM" id="SignalP"/>
    </source>
</evidence>
<dbReference type="GO" id="GO:0005524">
    <property type="term" value="F:ATP binding"/>
    <property type="evidence" value="ECO:0007669"/>
    <property type="project" value="UniProtKB-KW"/>
</dbReference>
<evidence type="ECO:0000256" key="12">
    <source>
        <dbReference type="ARBA" id="ARBA00022840"/>
    </source>
</evidence>
<gene>
    <name evidence="24" type="ORF">SADUNF_Sadunf05G0028800</name>
</gene>
<dbReference type="SUPFAM" id="SSF56112">
    <property type="entry name" value="Protein kinase-like (PK-like)"/>
    <property type="match status" value="1"/>
</dbReference>
<evidence type="ECO:0000256" key="20">
    <source>
        <dbReference type="SAM" id="MobiDB-lite"/>
    </source>
</evidence>
<feature type="domain" description="Protein kinase" evidence="23">
    <location>
        <begin position="563"/>
        <end position="840"/>
    </location>
</feature>
<reference evidence="24 25" key="1">
    <citation type="submission" date="2020-10" db="EMBL/GenBank/DDBJ databases">
        <title>Plant Genome Project.</title>
        <authorList>
            <person name="Zhang R.-G."/>
        </authorList>
    </citation>
    <scope>NUCLEOTIDE SEQUENCE [LARGE SCALE GENOMIC DNA]</scope>
    <source>
        <strain evidence="24">FAFU-HL-1</strain>
        <tissue evidence="24">Leaf</tissue>
    </source>
</reference>
<keyword evidence="10" id="KW-0547">Nucleotide-binding</keyword>
<dbReference type="Gene3D" id="3.30.200.20">
    <property type="entry name" value="Phosphorylase Kinase, domain 1"/>
    <property type="match status" value="1"/>
</dbReference>
<proteinExistence type="inferred from homology"/>
<keyword evidence="8 22" id="KW-0732">Signal</keyword>
<evidence type="ECO:0000313" key="24">
    <source>
        <dbReference type="EMBL" id="KAF9681689.1"/>
    </source>
</evidence>
<evidence type="ECO:0000256" key="8">
    <source>
        <dbReference type="ARBA" id="ARBA00022729"/>
    </source>
</evidence>
<name>A0A835KB66_9ROSI</name>
<accession>A0A835KB66</accession>
<feature type="signal peptide" evidence="22">
    <location>
        <begin position="1"/>
        <end position="22"/>
    </location>
</feature>
<dbReference type="InterPro" id="IPR000719">
    <property type="entry name" value="Prot_kinase_dom"/>
</dbReference>
<dbReference type="FunFam" id="3.30.200.20:FF:000226">
    <property type="entry name" value="receptor protein kinase TMK1"/>
    <property type="match status" value="1"/>
</dbReference>
<evidence type="ECO:0000256" key="2">
    <source>
        <dbReference type="ARBA" id="ARBA00008684"/>
    </source>
</evidence>
<dbReference type="Pfam" id="PF07714">
    <property type="entry name" value="PK_Tyr_Ser-Thr"/>
    <property type="match status" value="1"/>
</dbReference>
<dbReference type="Gene3D" id="3.80.10.10">
    <property type="entry name" value="Ribonuclease Inhibitor"/>
    <property type="match status" value="2"/>
</dbReference>
<keyword evidence="7 21" id="KW-0812">Transmembrane</keyword>
<keyword evidence="25" id="KW-1185">Reference proteome</keyword>
<dbReference type="InterPro" id="IPR001611">
    <property type="entry name" value="Leu-rich_rpt"/>
</dbReference>
<keyword evidence="16" id="KW-0675">Receptor</keyword>
<evidence type="ECO:0000256" key="17">
    <source>
        <dbReference type="ARBA" id="ARBA00023180"/>
    </source>
</evidence>
<dbReference type="FunFam" id="1.10.510.10:FF:000198">
    <property type="entry name" value="receptor protein kinase TMK1"/>
    <property type="match status" value="1"/>
</dbReference>
<dbReference type="Pfam" id="PF00560">
    <property type="entry name" value="LRR_1"/>
    <property type="match status" value="1"/>
</dbReference>
<dbReference type="InterPro" id="IPR052422">
    <property type="entry name" value="Auxin_Ser/Thr_Kinase"/>
</dbReference>
<evidence type="ECO:0000256" key="15">
    <source>
        <dbReference type="ARBA" id="ARBA00023157"/>
    </source>
</evidence>
<dbReference type="InterPro" id="IPR008271">
    <property type="entry name" value="Ser/Thr_kinase_AS"/>
</dbReference>
<keyword evidence="14 21" id="KW-0472">Membrane</keyword>
<organism evidence="24 25">
    <name type="scientific">Salix dunnii</name>
    <dbReference type="NCBI Taxonomy" id="1413687"/>
    <lineage>
        <taxon>Eukaryota</taxon>
        <taxon>Viridiplantae</taxon>
        <taxon>Streptophyta</taxon>
        <taxon>Embryophyta</taxon>
        <taxon>Tracheophyta</taxon>
        <taxon>Spermatophyta</taxon>
        <taxon>Magnoliopsida</taxon>
        <taxon>eudicotyledons</taxon>
        <taxon>Gunneridae</taxon>
        <taxon>Pentapetalae</taxon>
        <taxon>rosids</taxon>
        <taxon>fabids</taxon>
        <taxon>Malpighiales</taxon>
        <taxon>Salicaceae</taxon>
        <taxon>Saliceae</taxon>
        <taxon>Salix</taxon>
    </lineage>
</organism>
<dbReference type="GO" id="GO:0016020">
    <property type="term" value="C:membrane"/>
    <property type="evidence" value="ECO:0007669"/>
    <property type="project" value="UniProtKB-SubCell"/>
</dbReference>
<evidence type="ECO:0000256" key="18">
    <source>
        <dbReference type="ARBA" id="ARBA00047899"/>
    </source>
</evidence>
<evidence type="ECO:0000256" key="14">
    <source>
        <dbReference type="ARBA" id="ARBA00023136"/>
    </source>
</evidence>
<dbReference type="InterPro" id="IPR003591">
    <property type="entry name" value="Leu-rich_rpt_typical-subtyp"/>
</dbReference>
<dbReference type="InterPro" id="IPR001245">
    <property type="entry name" value="Ser-Thr/Tyr_kinase_cat_dom"/>
</dbReference>
<evidence type="ECO:0000313" key="25">
    <source>
        <dbReference type="Proteomes" id="UP000657918"/>
    </source>
</evidence>
<feature type="chain" id="PRO_5032934649" description="non-specific serine/threonine protein kinase" evidence="22">
    <location>
        <begin position="23"/>
        <end position="911"/>
    </location>
</feature>
<dbReference type="PROSITE" id="PS51450">
    <property type="entry name" value="LRR"/>
    <property type="match status" value="1"/>
</dbReference>
<dbReference type="SMART" id="SM00220">
    <property type="entry name" value="S_TKc"/>
    <property type="match status" value="1"/>
</dbReference>
<evidence type="ECO:0000256" key="6">
    <source>
        <dbReference type="ARBA" id="ARBA00022679"/>
    </source>
</evidence>
<dbReference type="PROSITE" id="PS00108">
    <property type="entry name" value="PROTEIN_KINASE_ST"/>
    <property type="match status" value="1"/>
</dbReference>
<keyword evidence="9" id="KW-0677">Repeat</keyword>
<dbReference type="AlphaFoldDB" id="A0A835KB66"/>
<evidence type="ECO:0000256" key="9">
    <source>
        <dbReference type="ARBA" id="ARBA00022737"/>
    </source>
</evidence>
<keyword evidence="15" id="KW-1015">Disulfide bond</keyword>
<dbReference type="CDD" id="cd14066">
    <property type="entry name" value="STKc_IRAK"/>
    <property type="match status" value="1"/>
</dbReference>
<evidence type="ECO:0000256" key="4">
    <source>
        <dbReference type="ARBA" id="ARBA00022527"/>
    </source>
</evidence>
<keyword evidence="17" id="KW-0325">Glycoprotein</keyword>
<feature type="compositionally biased region" description="Polar residues" evidence="20">
    <location>
        <begin position="876"/>
        <end position="905"/>
    </location>
</feature>
<feature type="region of interest" description="Disordered" evidence="20">
    <location>
        <begin position="876"/>
        <end position="911"/>
    </location>
</feature>
<dbReference type="InterPro" id="IPR011009">
    <property type="entry name" value="Kinase-like_dom_sf"/>
</dbReference>
<evidence type="ECO:0000259" key="23">
    <source>
        <dbReference type="PROSITE" id="PS50011"/>
    </source>
</evidence>